<evidence type="ECO:0000256" key="5">
    <source>
        <dbReference type="ARBA" id="ARBA00023002"/>
    </source>
</evidence>
<organism evidence="7 8">
    <name type="scientific">Cercospora berteroae</name>
    <dbReference type="NCBI Taxonomy" id="357750"/>
    <lineage>
        <taxon>Eukaryota</taxon>
        <taxon>Fungi</taxon>
        <taxon>Dikarya</taxon>
        <taxon>Ascomycota</taxon>
        <taxon>Pezizomycotina</taxon>
        <taxon>Dothideomycetes</taxon>
        <taxon>Dothideomycetidae</taxon>
        <taxon>Mycosphaerellales</taxon>
        <taxon>Mycosphaerellaceae</taxon>
        <taxon>Cercospora</taxon>
    </lineage>
</organism>
<evidence type="ECO:0000256" key="2">
    <source>
        <dbReference type="ARBA" id="ARBA00005830"/>
    </source>
</evidence>
<dbReference type="EMBL" id="PNEN01000194">
    <property type="protein sequence ID" value="PPJ60882.1"/>
    <property type="molecule type" value="Genomic_DNA"/>
</dbReference>
<proteinExistence type="inferred from homology"/>
<evidence type="ECO:0000313" key="7">
    <source>
        <dbReference type="EMBL" id="PPJ60882.1"/>
    </source>
</evidence>
<dbReference type="Gene3D" id="2.60.120.620">
    <property type="entry name" value="q2cbj1_9rhob like domain"/>
    <property type="match status" value="1"/>
</dbReference>
<keyword evidence="3" id="KW-0479">Metal-binding</keyword>
<evidence type="ECO:0000256" key="1">
    <source>
        <dbReference type="ARBA" id="ARBA00001962"/>
    </source>
</evidence>
<comment type="caution">
    <text evidence="7">The sequence shown here is derived from an EMBL/GenBank/DDBJ whole genome shotgun (WGS) entry which is preliminary data.</text>
</comment>
<dbReference type="SUPFAM" id="SSF51197">
    <property type="entry name" value="Clavaminate synthase-like"/>
    <property type="match status" value="1"/>
</dbReference>
<dbReference type="GO" id="GO:0051213">
    <property type="term" value="F:dioxygenase activity"/>
    <property type="evidence" value="ECO:0007669"/>
    <property type="project" value="UniProtKB-KW"/>
</dbReference>
<evidence type="ECO:0000256" key="3">
    <source>
        <dbReference type="ARBA" id="ARBA00022723"/>
    </source>
</evidence>
<keyword evidence="5" id="KW-0560">Oxidoreductase</keyword>
<dbReference type="STRING" id="357750.A0A2S6CMD4"/>
<dbReference type="PANTHER" id="PTHR20883">
    <property type="entry name" value="PHYTANOYL-COA DIOXYGENASE DOMAIN CONTAINING 1"/>
    <property type="match status" value="1"/>
</dbReference>
<dbReference type="Pfam" id="PF05721">
    <property type="entry name" value="PhyH"/>
    <property type="match status" value="1"/>
</dbReference>
<evidence type="ECO:0000313" key="8">
    <source>
        <dbReference type="Proteomes" id="UP000237631"/>
    </source>
</evidence>
<accession>A0A2S6CMD4</accession>
<comment type="similarity">
    <text evidence="2">Belongs to the PhyH family.</text>
</comment>
<name>A0A2S6CMD4_9PEZI</name>
<dbReference type="OrthoDB" id="445007at2759"/>
<keyword evidence="8" id="KW-1185">Reference proteome</keyword>
<gene>
    <name evidence="7" type="ORF">CBER1_11205</name>
</gene>
<reference evidence="8" key="1">
    <citation type="journal article" date="2017" name="bioRxiv">
        <title>Conservation of a gene cluster reveals novel cercosporin biosynthetic mechanisms and extends production to the genus Colletotrichum.</title>
        <authorList>
            <person name="de Jonge R."/>
            <person name="Ebert M.K."/>
            <person name="Huitt-Roehl C.R."/>
            <person name="Pal P."/>
            <person name="Suttle J.C."/>
            <person name="Spanner R.E."/>
            <person name="Neubauer J.D."/>
            <person name="Jurick W.M.II."/>
            <person name="Stott K.A."/>
            <person name="Secor G.A."/>
            <person name="Thomma B.P.H.J."/>
            <person name="Van de Peer Y."/>
            <person name="Townsend C.A."/>
            <person name="Bolton M.D."/>
        </authorList>
    </citation>
    <scope>NUCLEOTIDE SEQUENCE [LARGE SCALE GENOMIC DNA]</scope>
    <source>
        <strain evidence="8">CBS538.71</strain>
    </source>
</reference>
<dbReference type="InterPro" id="IPR008775">
    <property type="entry name" value="Phytyl_CoA_dOase-like"/>
</dbReference>
<evidence type="ECO:0000256" key="4">
    <source>
        <dbReference type="ARBA" id="ARBA00022964"/>
    </source>
</evidence>
<dbReference type="GO" id="GO:0046872">
    <property type="term" value="F:metal ion binding"/>
    <property type="evidence" value="ECO:0007669"/>
    <property type="project" value="UniProtKB-KW"/>
</dbReference>
<dbReference type="Proteomes" id="UP000237631">
    <property type="component" value="Unassembled WGS sequence"/>
</dbReference>
<evidence type="ECO:0008006" key="9">
    <source>
        <dbReference type="Google" id="ProtNLM"/>
    </source>
</evidence>
<protein>
    <recommendedName>
        <fullName evidence="9">Fe2OG dioxygenase domain-containing protein</fullName>
    </recommendedName>
</protein>
<dbReference type="PANTHER" id="PTHR20883:SF19">
    <property type="entry name" value="MULTIFUNCTIONAL DIOXYGENASE AUSE"/>
    <property type="match status" value="1"/>
</dbReference>
<keyword evidence="4" id="KW-0223">Dioxygenase</keyword>
<sequence>MSWLIPADTPQKAIGNGKSALAQFTAKDSVDDIIQAWKTDGAVILKKVLSPDQLLLLHKELEPVLETVRQGSLVEHEALQAFHGRRTRRAGDIINHSSVVRDQLIENDFLHEICRRVFSEQGHAANYWLSAASTLNAGGPQPAQALHRDLSLHPPYALLGPGMTESVINFLVATTPFCADNGATRVIPGSHIAPFDQRGLPEESIPALMDAGDILFISGKVVHGMGANITTEERRCVQMSVCASWLTPAEAHPFVVTMDTARKLSKRGQRFLGFRSHYPRGSPGIWLKDYAELALHNGLEDVIGFAEYIEELKKDHPLEH</sequence>
<keyword evidence="6" id="KW-0408">Iron</keyword>
<dbReference type="AlphaFoldDB" id="A0A2S6CMD4"/>
<evidence type="ECO:0000256" key="6">
    <source>
        <dbReference type="ARBA" id="ARBA00023004"/>
    </source>
</evidence>
<comment type="cofactor">
    <cofactor evidence="1">
        <name>Fe cation</name>
        <dbReference type="ChEBI" id="CHEBI:24875"/>
    </cofactor>
</comment>